<dbReference type="AlphaFoldDB" id="A0ABD5Q010"/>
<dbReference type="PANTHER" id="PTHR35005">
    <property type="entry name" value="3-DEHYDRO-SCYLLO-INOSOSE HYDROLASE"/>
    <property type="match status" value="1"/>
</dbReference>
<reference evidence="5 6" key="1">
    <citation type="journal article" date="2019" name="Int. J. Syst. Evol. Microbiol.">
        <title>The Global Catalogue of Microorganisms (GCM) 10K type strain sequencing project: providing services to taxonomists for standard genome sequencing and annotation.</title>
        <authorList>
            <consortium name="The Broad Institute Genomics Platform"/>
            <consortium name="The Broad Institute Genome Sequencing Center for Infectious Disease"/>
            <person name="Wu L."/>
            <person name="Ma J."/>
        </authorList>
    </citation>
    <scope>NUCLEOTIDE SEQUENCE [LARGE SCALE GENOMIC DNA]</scope>
    <source>
        <strain evidence="5 6">XZYJ18</strain>
    </source>
</reference>
<dbReference type="Proteomes" id="UP001595945">
    <property type="component" value="Unassembled WGS sequence"/>
</dbReference>
<sequence>MSRRYLHEHTTTTAADAFADAEVAVLPTGSVEQHGPALPLGTDLLAARAVAETVADRPDAVLLPAIPVGVSAHHRQFDGTLWTDPETFERYVADIVASVADHGVRKAVVVNGHGGNDDALRRAARGLRDEEVAFAAPWNWWSNLDALVEEELDTSLGHADEVETSMMLAVAGDLVREAALEDAEERGADSWGESVRGASVGFDAIDFTESGAVGRPTEGSAAVGERLLDHASDDLAALVEWLAEQDAESLWPRGHK</sequence>
<dbReference type="PANTHER" id="PTHR35005:SF1">
    <property type="entry name" value="2-AMINO-5-FORMYLAMINO-6-RIBOSYLAMINOPYRIMIDIN-4(3H)-ONE 5'-MONOPHOSPHATE DEFORMYLASE"/>
    <property type="match status" value="1"/>
</dbReference>
<name>A0ABD5Q010_9EURY</name>
<comment type="cofactor">
    <cofactor evidence="1">
        <name>Zn(2+)</name>
        <dbReference type="ChEBI" id="CHEBI:29105"/>
    </cofactor>
</comment>
<evidence type="ECO:0000256" key="3">
    <source>
        <dbReference type="ARBA" id="ARBA00022801"/>
    </source>
</evidence>
<dbReference type="SUPFAM" id="SSF102215">
    <property type="entry name" value="Creatininase"/>
    <property type="match status" value="1"/>
</dbReference>
<evidence type="ECO:0000256" key="4">
    <source>
        <dbReference type="ARBA" id="ARBA00022833"/>
    </source>
</evidence>
<keyword evidence="3" id="KW-0378">Hydrolase</keyword>
<protein>
    <submittedName>
        <fullName evidence="5">Creatininase family protein</fullName>
    </submittedName>
</protein>
<proteinExistence type="predicted"/>
<keyword evidence="6" id="KW-1185">Reference proteome</keyword>
<dbReference type="InterPro" id="IPR003785">
    <property type="entry name" value="Creatininase/forma_Hydrolase"/>
</dbReference>
<dbReference type="RefSeq" id="WP_254266805.1">
    <property type="nucleotide sequence ID" value="NZ_CP100400.1"/>
</dbReference>
<dbReference type="Gene3D" id="3.40.50.10310">
    <property type="entry name" value="Creatininase"/>
    <property type="match status" value="1"/>
</dbReference>
<keyword evidence="2" id="KW-0479">Metal-binding</keyword>
<accession>A0ABD5Q010</accession>
<dbReference type="GO" id="GO:0016787">
    <property type="term" value="F:hydrolase activity"/>
    <property type="evidence" value="ECO:0007669"/>
    <property type="project" value="UniProtKB-KW"/>
</dbReference>
<evidence type="ECO:0000313" key="6">
    <source>
        <dbReference type="Proteomes" id="UP001595945"/>
    </source>
</evidence>
<comment type="caution">
    <text evidence="5">The sequence shown here is derived from an EMBL/GenBank/DDBJ whole genome shotgun (WGS) entry which is preliminary data.</text>
</comment>
<dbReference type="InterPro" id="IPR024087">
    <property type="entry name" value="Creatininase-like_sf"/>
</dbReference>
<dbReference type="EMBL" id="JBHSHT010000001">
    <property type="protein sequence ID" value="MFC4824122.1"/>
    <property type="molecule type" value="Genomic_DNA"/>
</dbReference>
<dbReference type="GeneID" id="73045198"/>
<organism evidence="5 6">
    <name type="scientific">Halorussus aquaticus</name>
    <dbReference type="NCBI Taxonomy" id="2953748"/>
    <lineage>
        <taxon>Archaea</taxon>
        <taxon>Methanobacteriati</taxon>
        <taxon>Methanobacteriota</taxon>
        <taxon>Stenosarchaea group</taxon>
        <taxon>Halobacteria</taxon>
        <taxon>Halobacteriales</taxon>
        <taxon>Haladaptataceae</taxon>
        <taxon>Halorussus</taxon>
    </lineage>
</organism>
<dbReference type="GO" id="GO:0046872">
    <property type="term" value="F:metal ion binding"/>
    <property type="evidence" value="ECO:0007669"/>
    <property type="project" value="UniProtKB-KW"/>
</dbReference>
<dbReference type="Pfam" id="PF02633">
    <property type="entry name" value="Creatininase"/>
    <property type="match status" value="1"/>
</dbReference>
<evidence type="ECO:0000313" key="5">
    <source>
        <dbReference type="EMBL" id="MFC4824122.1"/>
    </source>
</evidence>
<gene>
    <name evidence="5" type="ORF">ACFO9K_07590</name>
</gene>
<evidence type="ECO:0000256" key="1">
    <source>
        <dbReference type="ARBA" id="ARBA00001947"/>
    </source>
</evidence>
<keyword evidence="4" id="KW-0862">Zinc</keyword>
<evidence type="ECO:0000256" key="2">
    <source>
        <dbReference type="ARBA" id="ARBA00022723"/>
    </source>
</evidence>